<dbReference type="GO" id="GO:0003712">
    <property type="term" value="F:transcription coregulator activity"/>
    <property type="evidence" value="ECO:0007669"/>
    <property type="project" value="TreeGrafter"/>
</dbReference>
<feature type="non-terminal residue" evidence="5">
    <location>
        <position position="298"/>
    </location>
</feature>
<dbReference type="OrthoDB" id="1667110at2759"/>
<dbReference type="GO" id="GO:0000118">
    <property type="term" value="C:histone deacetylase complex"/>
    <property type="evidence" value="ECO:0007669"/>
    <property type="project" value="TreeGrafter"/>
</dbReference>
<dbReference type="InterPro" id="IPR003347">
    <property type="entry name" value="JmjC_dom"/>
</dbReference>
<dbReference type="PROSITE" id="PS51184">
    <property type="entry name" value="JMJC"/>
    <property type="match status" value="1"/>
</dbReference>
<dbReference type="Proteomes" id="UP000807025">
    <property type="component" value="Unassembled WGS sequence"/>
</dbReference>
<dbReference type="SMART" id="SM00558">
    <property type="entry name" value="JmjC"/>
    <property type="match status" value="1"/>
</dbReference>
<evidence type="ECO:0000313" key="6">
    <source>
        <dbReference type="Proteomes" id="UP000807025"/>
    </source>
</evidence>
<keyword evidence="6" id="KW-1185">Reference proteome</keyword>
<feature type="non-terminal residue" evidence="5">
    <location>
        <position position="1"/>
    </location>
</feature>
<reference evidence="5" key="1">
    <citation type="submission" date="2020-11" db="EMBL/GenBank/DDBJ databases">
        <authorList>
            <consortium name="DOE Joint Genome Institute"/>
            <person name="Ahrendt S."/>
            <person name="Riley R."/>
            <person name="Andreopoulos W."/>
            <person name="Labutti K."/>
            <person name="Pangilinan J."/>
            <person name="Ruiz-Duenas F.J."/>
            <person name="Barrasa J.M."/>
            <person name="Sanchez-Garcia M."/>
            <person name="Camarero S."/>
            <person name="Miyauchi S."/>
            <person name="Serrano A."/>
            <person name="Linde D."/>
            <person name="Babiker R."/>
            <person name="Drula E."/>
            <person name="Ayuso-Fernandez I."/>
            <person name="Pacheco R."/>
            <person name="Padilla G."/>
            <person name="Ferreira P."/>
            <person name="Barriuso J."/>
            <person name="Kellner H."/>
            <person name="Castanera R."/>
            <person name="Alfaro M."/>
            <person name="Ramirez L."/>
            <person name="Pisabarro A.G."/>
            <person name="Kuo A."/>
            <person name="Tritt A."/>
            <person name="Lipzen A."/>
            <person name="He G."/>
            <person name="Yan M."/>
            <person name="Ng V."/>
            <person name="Cullen D."/>
            <person name="Martin F."/>
            <person name="Rosso M.-N."/>
            <person name="Henrissat B."/>
            <person name="Hibbett D."/>
            <person name="Martinez A.T."/>
            <person name="Grigoriev I.V."/>
        </authorList>
    </citation>
    <scope>NUCLEOTIDE SEQUENCE</scope>
    <source>
        <strain evidence="5">ATCC 90797</strain>
    </source>
</reference>
<dbReference type="AlphaFoldDB" id="A0A9P6DHX1"/>
<dbReference type="GO" id="GO:0000785">
    <property type="term" value="C:chromatin"/>
    <property type="evidence" value="ECO:0007669"/>
    <property type="project" value="TreeGrafter"/>
</dbReference>
<dbReference type="Pfam" id="PF02373">
    <property type="entry name" value="JmjC"/>
    <property type="match status" value="1"/>
</dbReference>
<sequence>SIPIVSKHCSLEDFDLFWDQGIPFLVRDHTPKLRCDWSPVGLADVLGADRCMVVDCEDTDYLKTTTVEDFLLGLDEKNDRVLKLKDYPTDQRFKSKSYILARDFQLALPAPAYSSEDGPLNITNFFPINYSNIPDLGPKMYAAMTSKFGHDGHGSTRLHIDISDAVNIMARGEALWHVFLSKDADQLKKYVATKYKGPWLNDNPFLNQYHKYLTSTDLAELKELGITPFTFRQRQGDVVFIPAGSPHQVFNITPCVKLAADFLAPQSLERCSKINTLMHASKSNDVLEFSCLVFHCWV</sequence>
<dbReference type="GO" id="GO:0006357">
    <property type="term" value="P:regulation of transcription by RNA polymerase II"/>
    <property type="evidence" value="ECO:0007669"/>
    <property type="project" value="TreeGrafter"/>
</dbReference>
<keyword evidence="2" id="KW-0479">Metal-binding</keyword>
<dbReference type="Gene3D" id="2.60.120.650">
    <property type="entry name" value="Cupin"/>
    <property type="match status" value="2"/>
</dbReference>
<organism evidence="5 6">
    <name type="scientific">Pleurotus eryngii</name>
    <name type="common">Boletus of the steppes</name>
    <dbReference type="NCBI Taxonomy" id="5323"/>
    <lineage>
        <taxon>Eukaryota</taxon>
        <taxon>Fungi</taxon>
        <taxon>Dikarya</taxon>
        <taxon>Basidiomycota</taxon>
        <taxon>Agaricomycotina</taxon>
        <taxon>Agaricomycetes</taxon>
        <taxon>Agaricomycetidae</taxon>
        <taxon>Agaricales</taxon>
        <taxon>Pleurotineae</taxon>
        <taxon>Pleurotaceae</taxon>
        <taxon>Pleurotus</taxon>
    </lineage>
</organism>
<dbReference type="PANTHER" id="PTHR12549:SF38">
    <property type="entry name" value="JMJC DOMAIN-CONTAINING HISTONE DEMETHYLASE 2, ISOFORM A"/>
    <property type="match status" value="1"/>
</dbReference>
<evidence type="ECO:0000259" key="4">
    <source>
        <dbReference type="PROSITE" id="PS51184"/>
    </source>
</evidence>
<proteinExistence type="predicted"/>
<protein>
    <recommendedName>
        <fullName evidence="4">JmjC domain-containing protein</fullName>
    </recommendedName>
</protein>
<evidence type="ECO:0000256" key="1">
    <source>
        <dbReference type="ARBA" id="ARBA00004123"/>
    </source>
</evidence>
<dbReference type="EMBL" id="MU154540">
    <property type="protein sequence ID" value="KAF9498023.1"/>
    <property type="molecule type" value="Genomic_DNA"/>
</dbReference>
<dbReference type="SUPFAM" id="SSF51197">
    <property type="entry name" value="Clavaminate synthase-like"/>
    <property type="match status" value="1"/>
</dbReference>
<dbReference type="GO" id="GO:0046872">
    <property type="term" value="F:metal ion binding"/>
    <property type="evidence" value="ECO:0007669"/>
    <property type="project" value="UniProtKB-KW"/>
</dbReference>
<accession>A0A9P6DHX1</accession>
<feature type="domain" description="JmjC" evidence="4">
    <location>
        <begin position="115"/>
        <end position="279"/>
    </location>
</feature>
<dbReference type="PANTHER" id="PTHR12549">
    <property type="entry name" value="JMJC DOMAIN-CONTAINING HISTONE DEMETHYLATION PROTEIN"/>
    <property type="match status" value="1"/>
</dbReference>
<keyword evidence="3" id="KW-0539">Nucleus</keyword>
<gene>
    <name evidence="5" type="ORF">BDN71DRAFT_1373194</name>
</gene>
<dbReference type="GO" id="GO:0031490">
    <property type="term" value="F:chromatin DNA binding"/>
    <property type="evidence" value="ECO:0007669"/>
    <property type="project" value="TreeGrafter"/>
</dbReference>
<comment type="caution">
    <text evidence="5">The sequence shown here is derived from an EMBL/GenBank/DDBJ whole genome shotgun (WGS) entry which is preliminary data.</text>
</comment>
<evidence type="ECO:0000313" key="5">
    <source>
        <dbReference type="EMBL" id="KAF9498023.1"/>
    </source>
</evidence>
<dbReference type="CDD" id="cd02208">
    <property type="entry name" value="cupin_RmlC-like"/>
    <property type="match status" value="1"/>
</dbReference>
<name>A0A9P6DHX1_PLEER</name>
<evidence type="ECO:0000256" key="3">
    <source>
        <dbReference type="ARBA" id="ARBA00023242"/>
    </source>
</evidence>
<comment type="subcellular location">
    <subcellularLocation>
        <location evidence="1">Nucleus</location>
    </subcellularLocation>
</comment>
<dbReference type="InterPro" id="IPR045109">
    <property type="entry name" value="LSDs-like"/>
</dbReference>
<evidence type="ECO:0000256" key="2">
    <source>
        <dbReference type="ARBA" id="ARBA00022723"/>
    </source>
</evidence>
<dbReference type="GO" id="GO:0032454">
    <property type="term" value="F:histone H3K9 demethylase activity"/>
    <property type="evidence" value="ECO:0007669"/>
    <property type="project" value="InterPro"/>
</dbReference>